<keyword evidence="4 5" id="KW-0472">Membrane</keyword>
<dbReference type="PANTHER" id="PTHR47704:SF1">
    <property type="entry name" value="POTASSIUM TRANSPORTER KIMA"/>
    <property type="match status" value="1"/>
</dbReference>
<feature type="transmembrane region" description="Helical" evidence="5">
    <location>
        <begin position="344"/>
        <end position="366"/>
    </location>
</feature>
<dbReference type="EMBL" id="BOSE01000008">
    <property type="protein sequence ID" value="GIP18181.1"/>
    <property type="molecule type" value="Genomic_DNA"/>
</dbReference>
<keyword evidence="7" id="KW-1185">Reference proteome</keyword>
<dbReference type="PANTHER" id="PTHR47704">
    <property type="entry name" value="POTASSIUM TRANSPORTER KIMA"/>
    <property type="match status" value="1"/>
</dbReference>
<keyword evidence="2 5" id="KW-0812">Transmembrane</keyword>
<comment type="caution">
    <text evidence="6">The sequence shown here is derived from an EMBL/GenBank/DDBJ whole genome shotgun (WGS) entry which is preliminary data.</text>
</comment>
<dbReference type="Proteomes" id="UP000683139">
    <property type="component" value="Unassembled WGS sequence"/>
</dbReference>
<protein>
    <submittedName>
        <fullName evidence="6">Amino acid permease</fullName>
    </submittedName>
</protein>
<evidence type="ECO:0000256" key="4">
    <source>
        <dbReference type="ARBA" id="ARBA00023136"/>
    </source>
</evidence>
<evidence type="ECO:0000256" key="1">
    <source>
        <dbReference type="ARBA" id="ARBA00004141"/>
    </source>
</evidence>
<proteinExistence type="predicted"/>
<name>A0A919YTK1_9BACL</name>
<organism evidence="6 7">
    <name type="scientific">Paenibacillus montaniterrae</name>
    <dbReference type="NCBI Taxonomy" id="429341"/>
    <lineage>
        <taxon>Bacteria</taxon>
        <taxon>Bacillati</taxon>
        <taxon>Bacillota</taxon>
        <taxon>Bacilli</taxon>
        <taxon>Bacillales</taxon>
        <taxon>Paenibacillaceae</taxon>
        <taxon>Paenibacillus</taxon>
    </lineage>
</organism>
<dbReference type="InterPro" id="IPR002293">
    <property type="entry name" value="AA/rel_permease1"/>
</dbReference>
<feature type="transmembrane region" description="Helical" evidence="5">
    <location>
        <begin position="254"/>
        <end position="275"/>
    </location>
</feature>
<feature type="transmembrane region" description="Helical" evidence="5">
    <location>
        <begin position="101"/>
        <end position="122"/>
    </location>
</feature>
<feature type="transmembrane region" description="Helical" evidence="5">
    <location>
        <begin position="171"/>
        <end position="191"/>
    </location>
</feature>
<evidence type="ECO:0000256" key="5">
    <source>
        <dbReference type="SAM" id="Phobius"/>
    </source>
</evidence>
<sequence>MAAFKRLLIGRPLKSTELGEQKLNKKKALAILSSDALSSVAYGPEQILLVLITVSAAAFWYSIPIGIGVLILLCALILSYRQIIFAYPHGGGAYVVSKNNLGVYPGLVAGGSLLVDYILTVAVSVSAGTDAITSAFPELHEYTVPIAVVFVLLLTLLNLRGVTESASILAYPVYLFVLSLLILIGAGLYRIMSGEVAPELHTPLGTPVAGISLFLLLKAFASGSSALTGVEAISNAIPNFKSPAPNNAAKTLSAMGVLLAVLFSGIVVLAYFYGIKPLEEATVVSQIAEETFGRNFMYFFVQGTTALILILAANTGYSAFPLLAVNLANDKFIPRMFTVRGDRLGYSNGIIILGLLSIVLIVVFQGKTEQLIPLYAVGVFIPFTLSQTGMMLKWIREKPAGWATKLAINTTGAVISFTVTIMFFITKFAQVWSVLVFLPLIIYLFHRIKKHYEAVGDQLRLTTCEPSVPIEGNVIIVPVSGITHVVEQSLNYAQSLGAKQIIAVYIPFDREDEAKFEEKWSKWKPDIRLVTLHSPYRSIIQPLSKFIDMVKRKANESKYQVTVIIPQFIPKKGWHNLLHNQSSLMIRAHLLYRKDIIITTVPYHLKK</sequence>
<dbReference type="GO" id="GO:0016020">
    <property type="term" value="C:membrane"/>
    <property type="evidence" value="ECO:0007669"/>
    <property type="project" value="UniProtKB-SubCell"/>
</dbReference>
<feature type="transmembrane region" description="Helical" evidence="5">
    <location>
        <begin position="372"/>
        <end position="394"/>
    </location>
</feature>
<evidence type="ECO:0000256" key="3">
    <source>
        <dbReference type="ARBA" id="ARBA00022989"/>
    </source>
</evidence>
<keyword evidence="3 5" id="KW-1133">Transmembrane helix</keyword>
<feature type="transmembrane region" description="Helical" evidence="5">
    <location>
        <begin position="47"/>
        <end position="80"/>
    </location>
</feature>
<reference evidence="6" key="1">
    <citation type="submission" date="2021-03" db="EMBL/GenBank/DDBJ databases">
        <title>Antimicrobial resistance genes in bacteria isolated from Japanese honey, and their potential for conferring macrolide and lincosamide resistance in the American foulbrood pathogen Paenibacillus larvae.</title>
        <authorList>
            <person name="Okamoto M."/>
            <person name="Kumagai M."/>
            <person name="Kanamori H."/>
            <person name="Takamatsu D."/>
        </authorList>
    </citation>
    <scope>NUCLEOTIDE SEQUENCE</scope>
    <source>
        <strain evidence="6">J40TS1</strain>
    </source>
</reference>
<dbReference type="AlphaFoldDB" id="A0A919YTK1"/>
<feature type="transmembrane region" description="Helical" evidence="5">
    <location>
        <begin position="431"/>
        <end position="448"/>
    </location>
</feature>
<feature type="transmembrane region" description="Helical" evidence="5">
    <location>
        <begin position="142"/>
        <end position="159"/>
    </location>
</feature>
<dbReference type="Gene3D" id="1.20.1740.10">
    <property type="entry name" value="Amino acid/polyamine transporter I"/>
    <property type="match status" value="1"/>
</dbReference>
<gene>
    <name evidence="6" type="ORF">J40TS1_38230</name>
</gene>
<dbReference type="Pfam" id="PF13520">
    <property type="entry name" value="AA_permease_2"/>
    <property type="match status" value="1"/>
</dbReference>
<dbReference type="RefSeq" id="WP_213518315.1">
    <property type="nucleotide sequence ID" value="NZ_BOSE01000008.1"/>
</dbReference>
<evidence type="ECO:0000313" key="6">
    <source>
        <dbReference type="EMBL" id="GIP18181.1"/>
    </source>
</evidence>
<evidence type="ECO:0000256" key="2">
    <source>
        <dbReference type="ARBA" id="ARBA00022692"/>
    </source>
</evidence>
<feature type="transmembrane region" description="Helical" evidence="5">
    <location>
        <begin position="406"/>
        <end position="425"/>
    </location>
</feature>
<feature type="transmembrane region" description="Helical" evidence="5">
    <location>
        <begin position="211"/>
        <end position="233"/>
    </location>
</feature>
<dbReference type="GO" id="GO:0022857">
    <property type="term" value="F:transmembrane transporter activity"/>
    <property type="evidence" value="ECO:0007669"/>
    <property type="project" value="InterPro"/>
</dbReference>
<evidence type="ECO:0000313" key="7">
    <source>
        <dbReference type="Proteomes" id="UP000683139"/>
    </source>
</evidence>
<dbReference type="InterPro" id="IPR053153">
    <property type="entry name" value="APC_K+_Transporter"/>
</dbReference>
<accession>A0A919YTK1</accession>
<feature type="transmembrane region" description="Helical" evidence="5">
    <location>
        <begin position="295"/>
        <end position="323"/>
    </location>
</feature>
<comment type="subcellular location">
    <subcellularLocation>
        <location evidence="1">Membrane</location>
        <topology evidence="1">Multi-pass membrane protein</topology>
    </subcellularLocation>
</comment>